<keyword evidence="3" id="KW-0732">Signal</keyword>
<evidence type="ECO:0000256" key="3">
    <source>
        <dbReference type="ARBA" id="ARBA00022729"/>
    </source>
</evidence>
<feature type="compositionally biased region" description="Polar residues" evidence="5">
    <location>
        <begin position="1680"/>
        <end position="1696"/>
    </location>
</feature>
<sequence length="1726" mass="183765">MLKVHFSDDFGHNLLYAATGMAILRRNKDGNFTFIDGGMSMRKATIEQRVHYKMYKRGKYWAIMGLFAAAFGLATTQLVQSPSVHAAETVNATTSSEPPVTTTGTADQAPDIVLDAATAPDQAVAANPKTDVAPTTDQTPISQPASVNAVATQAKVEPAAAPATQSPVDAARTGKALSDPTPASVPTTPKIDWSNWQKQGGFIYHPIWSTSEAYTKNADGTYTILSGGGETVVQGGDTKVSFGMSGVDMALPLLGDIATYTQTKQLMINGKPYTVYYNNNTTTPLVDDTKPALSIKSASLKVDTLQGLSTSYGDDTLTKTVRTNQDSGRYLYLQDSRDGKIYEVSRQIISVYTQYTSLEVTGGSAGSGVSVKLNLKAVPGTEPGSPITDNFKFLGLGTGFKVDSAGNPIPLTNADGKVTTGKDLAVYGGIIRGESIPQVIKAQYFDTQTNAAIPGTSTDVLGKGLDTDTEVPVGKSYQTIPGYQFNRAEVWQNELGLVVDYSTGKTQQTNTTGGKLNSTYKDPGNLNLFLENKKATMVIFYYDHATVSVTSDNPGVPGTPVDPAKPEGFKLPDGSDAASLTKTVTRTVDFATEDGTPVAPSQTAKITFNRTGTVDLVGNKTTYSDWNAAQNSFPAVAVPVVPGYYADQNTVAAVSGVTASSNNSKTVVTYRPLGQLVPTSTDPYFPTTTPIRFANNATDPTKAETMAVPVVAGYRTYFANLTDPSQLGRPVAQGSVITPATPGANITLFYVPNSQKATISYYDDTAQAELAHDDVTGTSGAPIDYQTASRINGYLNQGYEVISDGFAPGTKFDTNTGVDQSFVVHLKSRTVQILPGTPVVPGHPIDPTLPAGPKWPAGASQADFRRTVKETVRYQFADGTKAGDAKEAQVTFIRTGSVNLVSGGIDYQDWTVEQGQPTFAAVPTPVITSYYADQAEIPAVNGLTADSQNVEAVVTYRPLGALVTTSQDDKFPGAAKVSFSNDPLNPTAVLPIAVPDVPGYTPHFPDLATPISPKSTITPPKPGEDIHVVYTPNAQAAVIEYIDDTTGKTLSQDEVFGKSFQPIQYQTSAQIHAYQVKGYQLVSDDFPAGKIFDADDSKTQTFEVHLLQRVIAITPDKPGTPGQPVFTDQPEGPLWPNGTEANDLTHTVTQTVSYRFGQRRQALQDHVETVTFTRTGTVNLVTGEPTYSDWVAENGDTTFAAVKTPFIDGYYASRAEVPMVSDITPTTANKNELVVYRRLGSLVPTFQGDGPKASFDTPYVGDMTDPTKPGTVEVPAIRGFQPFYPDPNDPNKPGAPLKAGDLIMPVDPGTDTPILYVLSPQKARVDYIDDSIKTILESVPLTGVSNEPIDYQTAETIAAYVAKGYELVSDGWPAEATFDRDEDVDQDFEVHLTPRLVTITPTNPGVPGTPVDSDNPTGPKWPDDSSLSNLSKTITETITYEYKAGGEASPTHHDSVTFTRDGQVNVVTGAVTYGSWVAKDNDTTFDAVKTPVIVDYYADKAEIGAVSGLTVGSSNVEQTVIYDKLGALVPTSSDPRFPLKEKIPLSGDPTDATKPGTVVVPSVPGYMPYQADPTRPGRLRPIQPGTVLTPETPGIDIVISYVPIPVVTSVKPVIPVQPEIPGKPTEPATPVDPDTPADSGPQVTTGKSNKPVSVVKSSGKVLPKQPTRLAVPETDGKVSQKASGSTEKTFPQTGDNPASELTLAGVVGLLSLTLIGLAQRRKEKEE</sequence>
<protein>
    <submittedName>
        <fullName evidence="8">Mucus binding protein</fullName>
    </submittedName>
</protein>
<evidence type="ECO:0000256" key="5">
    <source>
        <dbReference type="SAM" id="MobiDB-lite"/>
    </source>
</evidence>
<dbReference type="Pfam" id="PF17966">
    <property type="entry name" value="Muc_B2"/>
    <property type="match status" value="4"/>
</dbReference>
<feature type="compositionally biased region" description="Low complexity" evidence="5">
    <location>
        <begin position="1625"/>
        <end position="1638"/>
    </location>
</feature>
<evidence type="ECO:0000256" key="4">
    <source>
        <dbReference type="ARBA" id="ARBA00023088"/>
    </source>
</evidence>
<evidence type="ECO:0000313" key="8">
    <source>
        <dbReference type="EMBL" id="KRM71881.1"/>
    </source>
</evidence>
<dbReference type="NCBIfam" id="TIGR01167">
    <property type="entry name" value="LPXTG_anchor"/>
    <property type="match status" value="1"/>
</dbReference>
<feature type="region of interest" description="Disordered" evidence="5">
    <location>
        <begin position="1543"/>
        <end position="1587"/>
    </location>
</feature>
<dbReference type="NCBIfam" id="TIGR03715">
    <property type="entry name" value="KxYKxGKxW"/>
    <property type="match status" value="1"/>
</dbReference>
<dbReference type="Gene3D" id="2.60.40.4300">
    <property type="match status" value="4"/>
</dbReference>
<feature type="region of interest" description="Disordered" evidence="5">
    <location>
        <begin position="1618"/>
        <end position="1698"/>
    </location>
</feature>
<dbReference type="Gene3D" id="3.10.20.470">
    <property type="match status" value="3"/>
</dbReference>
<dbReference type="EMBL" id="AYZQ01000002">
    <property type="protein sequence ID" value="KRM71881.1"/>
    <property type="molecule type" value="Genomic_DNA"/>
</dbReference>
<dbReference type="InterPro" id="IPR019931">
    <property type="entry name" value="LPXTG_anchor"/>
</dbReference>
<feature type="compositionally biased region" description="Low complexity" evidence="5">
    <location>
        <begin position="1647"/>
        <end position="1661"/>
    </location>
</feature>
<keyword evidence="1" id="KW-0134">Cell wall</keyword>
<dbReference type="Pfam" id="PF19258">
    <property type="entry name" value="KxYKxGKxW_sig"/>
    <property type="match status" value="1"/>
</dbReference>
<keyword evidence="6" id="KW-0472">Membrane</keyword>
<comment type="caution">
    <text evidence="8">The sequence shown here is derived from an EMBL/GenBank/DDBJ whole genome shotgun (WGS) entry which is preliminary data.</text>
</comment>
<feature type="transmembrane region" description="Helical" evidence="6">
    <location>
        <begin position="60"/>
        <end position="79"/>
    </location>
</feature>
<dbReference type="STRING" id="1423727.FC34_GL000857"/>
<keyword evidence="4" id="KW-0572">Peptidoglycan-anchor</keyword>
<evidence type="ECO:0000256" key="1">
    <source>
        <dbReference type="ARBA" id="ARBA00022512"/>
    </source>
</evidence>
<feature type="region of interest" description="Disordered" evidence="5">
    <location>
        <begin position="1398"/>
        <end position="1427"/>
    </location>
</feature>
<evidence type="ECO:0000259" key="7">
    <source>
        <dbReference type="PROSITE" id="PS50847"/>
    </source>
</evidence>
<dbReference type="PROSITE" id="PS50847">
    <property type="entry name" value="GRAM_POS_ANCHORING"/>
    <property type="match status" value="1"/>
</dbReference>
<feature type="domain" description="Gram-positive cocci surface proteins LPxTG" evidence="7">
    <location>
        <begin position="1690"/>
        <end position="1726"/>
    </location>
</feature>
<organism evidence="8 9">
    <name type="scientific">Lacticaseibacillus brantae DSM 23927</name>
    <dbReference type="NCBI Taxonomy" id="1423727"/>
    <lineage>
        <taxon>Bacteria</taxon>
        <taxon>Bacillati</taxon>
        <taxon>Bacillota</taxon>
        <taxon>Bacilli</taxon>
        <taxon>Lactobacillales</taxon>
        <taxon>Lactobacillaceae</taxon>
        <taxon>Lacticaseibacillus</taxon>
    </lineage>
</organism>
<keyword evidence="2" id="KW-0964">Secreted</keyword>
<evidence type="ECO:0000313" key="9">
    <source>
        <dbReference type="Proteomes" id="UP000051672"/>
    </source>
</evidence>
<dbReference type="InterPro" id="IPR022263">
    <property type="entry name" value="KxYKxGKxW"/>
</dbReference>
<dbReference type="InterPro" id="IPR041495">
    <property type="entry name" value="Mub_B2"/>
</dbReference>
<evidence type="ECO:0000256" key="2">
    <source>
        <dbReference type="ARBA" id="ARBA00022525"/>
    </source>
</evidence>
<dbReference type="Proteomes" id="UP000051672">
    <property type="component" value="Unassembled WGS sequence"/>
</dbReference>
<feature type="region of interest" description="Disordered" evidence="5">
    <location>
        <begin position="157"/>
        <end position="192"/>
    </location>
</feature>
<keyword evidence="6" id="KW-1133">Transmembrane helix</keyword>
<gene>
    <name evidence="8" type="ORF">FC34_GL000857</name>
</gene>
<reference evidence="8 9" key="1">
    <citation type="journal article" date="2015" name="Genome Announc.">
        <title>Expanding the biotechnology potential of lactobacilli through comparative genomics of 213 strains and associated genera.</title>
        <authorList>
            <person name="Sun Z."/>
            <person name="Harris H.M."/>
            <person name="McCann A."/>
            <person name="Guo C."/>
            <person name="Argimon S."/>
            <person name="Zhang W."/>
            <person name="Yang X."/>
            <person name="Jeffery I.B."/>
            <person name="Cooney J.C."/>
            <person name="Kagawa T.F."/>
            <person name="Liu W."/>
            <person name="Song Y."/>
            <person name="Salvetti E."/>
            <person name="Wrobel A."/>
            <person name="Rasinkangas P."/>
            <person name="Parkhill J."/>
            <person name="Rea M.C."/>
            <person name="O'Sullivan O."/>
            <person name="Ritari J."/>
            <person name="Douillard F.P."/>
            <person name="Paul Ross R."/>
            <person name="Yang R."/>
            <person name="Briner A.E."/>
            <person name="Felis G.E."/>
            <person name="de Vos W.M."/>
            <person name="Barrangou R."/>
            <person name="Klaenhammer T.R."/>
            <person name="Caufield P.W."/>
            <person name="Cui Y."/>
            <person name="Zhang H."/>
            <person name="O'Toole P.W."/>
        </authorList>
    </citation>
    <scope>NUCLEOTIDE SEQUENCE [LARGE SCALE GENOMIC DNA]</scope>
    <source>
        <strain evidence="8 9">DSM 23927</strain>
    </source>
</reference>
<dbReference type="PATRIC" id="fig|1423727.3.peg.864"/>
<dbReference type="InterPro" id="IPR041558">
    <property type="entry name" value="MucBP_2"/>
</dbReference>
<name>A0A0R2B6G8_9LACO</name>
<feature type="compositionally biased region" description="Low complexity" evidence="5">
    <location>
        <begin position="1398"/>
        <end position="1411"/>
    </location>
</feature>
<dbReference type="Pfam" id="PF17965">
    <property type="entry name" value="MucBP_2"/>
    <property type="match status" value="3"/>
</dbReference>
<dbReference type="OrthoDB" id="2206015at2"/>
<keyword evidence="9" id="KW-1185">Reference proteome</keyword>
<proteinExistence type="predicted"/>
<keyword evidence="6" id="KW-0812">Transmembrane</keyword>
<accession>A0A0R2B6G8</accession>
<evidence type="ECO:0000256" key="6">
    <source>
        <dbReference type="SAM" id="Phobius"/>
    </source>
</evidence>